<protein>
    <submittedName>
        <fullName evidence="1">Phage-related protein</fullName>
    </submittedName>
</protein>
<evidence type="ECO:0000313" key="1">
    <source>
        <dbReference type="EMBL" id="CAJ48042.1"/>
    </source>
</evidence>
<dbReference type="HOGENOM" id="CLU_2697250_0_0_4"/>
<accession>Q2KZ06</accession>
<gene>
    <name evidence="1" type="ORF">BAV0438B</name>
</gene>
<dbReference type="AlphaFoldDB" id="Q2KZ06"/>
<evidence type="ECO:0000313" key="2">
    <source>
        <dbReference type="Proteomes" id="UP000001977"/>
    </source>
</evidence>
<dbReference type="EMBL" id="AM167904">
    <property type="protein sequence ID" value="CAJ48042.1"/>
    <property type="molecule type" value="Genomic_DNA"/>
</dbReference>
<reference evidence="1 2" key="1">
    <citation type="journal article" date="2006" name="J. Bacteriol.">
        <title>Comparison of the genome sequence of the poultry pathogen Bordetella avium with those of B. bronchiseptica, B. pertussis, and B. parapertussis reveals extensive diversity in surface structures associated with host interaction.</title>
        <authorList>
            <person name="Sebaihia M."/>
            <person name="Preston A."/>
            <person name="Maskell D.J."/>
            <person name="Kuzmiak H."/>
            <person name="Connell T.D."/>
            <person name="King N.D."/>
            <person name="Orndorff P.E."/>
            <person name="Miyamoto D.M."/>
            <person name="Thomson N.R."/>
            <person name="Harris D."/>
            <person name="Goble A."/>
            <person name="Lord A."/>
            <person name="Murphy L."/>
            <person name="Quail M.A."/>
            <person name="Rutter S."/>
            <person name="Squares R."/>
            <person name="Squares S."/>
            <person name="Woodward J."/>
            <person name="Parkhill J."/>
            <person name="Temple L.M."/>
        </authorList>
    </citation>
    <scope>NUCLEOTIDE SEQUENCE [LARGE SCALE GENOMIC DNA]</scope>
    <source>
        <strain evidence="1 2">197N</strain>
    </source>
</reference>
<organism evidence="1 2">
    <name type="scientific">Bordetella avium (strain 197N)</name>
    <dbReference type="NCBI Taxonomy" id="360910"/>
    <lineage>
        <taxon>Bacteria</taxon>
        <taxon>Pseudomonadati</taxon>
        <taxon>Pseudomonadota</taxon>
        <taxon>Betaproteobacteria</taxon>
        <taxon>Burkholderiales</taxon>
        <taxon>Alcaligenaceae</taxon>
        <taxon>Bordetella</taxon>
    </lineage>
</organism>
<sequence length="73" mass="8328">MQTRRPRPLLRCGAFAFLYRPHFGANLDSLLPWYGHPSISPITMCSANQPPAPGLPFSLHTHTRCERDWRPGK</sequence>
<dbReference type="Proteomes" id="UP000001977">
    <property type="component" value="Chromosome"/>
</dbReference>
<dbReference type="KEGG" id="bav:BAV0438B"/>
<dbReference type="STRING" id="360910.BAV0438B"/>
<proteinExistence type="predicted"/>
<name>Q2KZ06_BORA1</name>
<keyword evidence="2" id="KW-1185">Reference proteome</keyword>